<comment type="caution">
    <text evidence="1">The sequence shown here is derived from an EMBL/GenBank/DDBJ whole genome shotgun (WGS) entry which is preliminary data.</text>
</comment>
<reference evidence="2" key="1">
    <citation type="journal article" date="2019" name="Int. J. Syst. Evol. Microbiol.">
        <title>The Global Catalogue of Microorganisms (GCM) 10K type strain sequencing project: providing services to taxonomists for standard genome sequencing and annotation.</title>
        <authorList>
            <consortium name="The Broad Institute Genomics Platform"/>
            <consortium name="The Broad Institute Genome Sequencing Center for Infectious Disease"/>
            <person name="Wu L."/>
            <person name="Ma J."/>
        </authorList>
    </citation>
    <scope>NUCLEOTIDE SEQUENCE [LARGE SCALE GENOMIC DNA]</scope>
    <source>
        <strain evidence="2">JCM 15608</strain>
    </source>
</reference>
<name>A0ABP3WH93_9GAMM</name>
<dbReference type="EMBL" id="BAAAFA010000007">
    <property type="protein sequence ID" value="GAA0818848.1"/>
    <property type="molecule type" value="Genomic_DNA"/>
</dbReference>
<gene>
    <name evidence="1" type="ORF">GCM10009111_22120</name>
</gene>
<proteinExistence type="predicted"/>
<sequence length="51" mass="5914">MFLVFNKAGVNYLARKAKYPRKFRAFYHARATQQSVDHGLSIIILKFINLG</sequence>
<keyword evidence="2" id="KW-1185">Reference proteome</keyword>
<organism evidence="1 2">
    <name type="scientific">Colwellia asteriadis</name>
    <dbReference type="NCBI Taxonomy" id="517723"/>
    <lineage>
        <taxon>Bacteria</taxon>
        <taxon>Pseudomonadati</taxon>
        <taxon>Pseudomonadota</taxon>
        <taxon>Gammaproteobacteria</taxon>
        <taxon>Alteromonadales</taxon>
        <taxon>Colwelliaceae</taxon>
        <taxon>Colwellia</taxon>
    </lineage>
</organism>
<accession>A0ABP3WH93</accession>
<evidence type="ECO:0000313" key="1">
    <source>
        <dbReference type="EMBL" id="GAA0818848.1"/>
    </source>
</evidence>
<dbReference type="Proteomes" id="UP001500021">
    <property type="component" value="Unassembled WGS sequence"/>
</dbReference>
<protein>
    <submittedName>
        <fullName evidence="1">Uncharacterized protein</fullName>
    </submittedName>
</protein>
<evidence type="ECO:0000313" key="2">
    <source>
        <dbReference type="Proteomes" id="UP001500021"/>
    </source>
</evidence>